<dbReference type="GO" id="GO:0000422">
    <property type="term" value="P:autophagy of mitochondrion"/>
    <property type="evidence" value="ECO:0007669"/>
    <property type="project" value="TreeGrafter"/>
</dbReference>
<keyword evidence="5" id="KW-0072">Autophagy</keyword>
<keyword evidence="3" id="KW-0808">Transferase</keyword>
<dbReference type="PANTHER" id="PTHR14957">
    <property type="entry name" value="UBIQUITIN-LIKE-CONJUGATING ENZYME ATG10"/>
    <property type="match status" value="1"/>
</dbReference>
<evidence type="ECO:0000256" key="6">
    <source>
        <dbReference type="ARBA" id="ARBA00029833"/>
    </source>
</evidence>
<dbReference type="Pfam" id="PF03987">
    <property type="entry name" value="Autophagy_act_C"/>
    <property type="match status" value="1"/>
</dbReference>
<proteinExistence type="inferred from homology"/>
<accession>A0A8C2CBZ8</accession>
<name>A0A8C2CBZ8_CYPCA</name>
<evidence type="ECO:0000256" key="5">
    <source>
        <dbReference type="ARBA" id="ARBA00023006"/>
    </source>
</evidence>
<dbReference type="GO" id="GO:0061651">
    <property type="term" value="F:Atg12 conjugating enzyme activity"/>
    <property type="evidence" value="ECO:0007669"/>
    <property type="project" value="TreeGrafter"/>
</dbReference>
<comment type="similarity">
    <text evidence="1">Belongs to the ATG10 family.</text>
</comment>
<evidence type="ECO:0000256" key="3">
    <source>
        <dbReference type="ARBA" id="ARBA00022679"/>
    </source>
</evidence>
<reference evidence="7" key="1">
    <citation type="submission" date="2025-08" db="UniProtKB">
        <authorList>
            <consortium name="Ensembl"/>
        </authorList>
    </citation>
    <scope>IDENTIFICATION</scope>
</reference>
<dbReference type="GO" id="GO:0032446">
    <property type="term" value="P:protein modification by small protein conjugation"/>
    <property type="evidence" value="ECO:0007669"/>
    <property type="project" value="TreeGrafter"/>
</dbReference>
<dbReference type="AlphaFoldDB" id="A0A8C2CBZ8"/>
<organism evidence="7 8">
    <name type="scientific">Cyprinus carpio</name>
    <name type="common">Common carp</name>
    <dbReference type="NCBI Taxonomy" id="7962"/>
    <lineage>
        <taxon>Eukaryota</taxon>
        <taxon>Metazoa</taxon>
        <taxon>Chordata</taxon>
        <taxon>Craniata</taxon>
        <taxon>Vertebrata</taxon>
        <taxon>Euteleostomi</taxon>
        <taxon>Actinopterygii</taxon>
        <taxon>Neopterygii</taxon>
        <taxon>Teleostei</taxon>
        <taxon>Ostariophysi</taxon>
        <taxon>Cypriniformes</taxon>
        <taxon>Cyprinidae</taxon>
        <taxon>Cyprininae</taxon>
        <taxon>Cyprinus</taxon>
    </lineage>
</organism>
<evidence type="ECO:0000256" key="1">
    <source>
        <dbReference type="ARBA" id="ARBA00005696"/>
    </source>
</evidence>
<dbReference type="InterPro" id="IPR007135">
    <property type="entry name" value="Atg3/Atg10"/>
</dbReference>
<sequence>MLICAVVLELSSIKTPQHVKRTRDLVQAKVSGDCPHKLRGQYNEIMMFMAGERNPASCYLDERTFRLCCQLFLQHCETIQDGWSWEQIKGTDEGFMKKTVLMPVKPSFLHKQHECSMQDENMVTDDVQANVEDETAGVQAVCEIHAVLHYEYHVLYSCSYQIPVLYFRASTLDGRPLSLEEVWSNVHPNYRQRLQKGPWDTLTQQEHPLLGQPFFMLHPCRTDEFMKPALDLAQAENKRMNYIVTWLSVVGPVVRLDVPLSYSTEVSAPD</sequence>
<protein>
    <recommendedName>
        <fullName evidence="2">Ubiquitin-like-conjugating enzyme ATG10</fullName>
    </recommendedName>
    <alternativeName>
        <fullName evidence="6">Autophagy-related protein 10</fullName>
    </alternativeName>
</protein>
<evidence type="ECO:0000256" key="2">
    <source>
        <dbReference type="ARBA" id="ARBA00021099"/>
    </source>
</evidence>
<dbReference type="Ensembl" id="ENSCCRT00020010029.1">
    <property type="protein sequence ID" value="ENSCCRP00020008986.1"/>
    <property type="gene ID" value="ENSCCRG00020004715.1"/>
</dbReference>
<dbReference type="GO" id="GO:0000045">
    <property type="term" value="P:autophagosome assembly"/>
    <property type="evidence" value="ECO:0007669"/>
    <property type="project" value="TreeGrafter"/>
</dbReference>
<dbReference type="Proteomes" id="UP000694701">
    <property type="component" value="Unplaced"/>
</dbReference>
<evidence type="ECO:0000256" key="4">
    <source>
        <dbReference type="ARBA" id="ARBA00022786"/>
    </source>
</evidence>
<dbReference type="GO" id="GO:0005829">
    <property type="term" value="C:cytosol"/>
    <property type="evidence" value="ECO:0007669"/>
    <property type="project" value="TreeGrafter"/>
</dbReference>
<keyword evidence="4" id="KW-0833">Ubl conjugation pathway</keyword>
<evidence type="ECO:0000313" key="8">
    <source>
        <dbReference type="Proteomes" id="UP000694701"/>
    </source>
</evidence>
<dbReference type="Gene3D" id="3.30.1460.50">
    <property type="match status" value="1"/>
</dbReference>
<evidence type="ECO:0000313" key="7">
    <source>
        <dbReference type="Ensembl" id="ENSCCRP00020008986.1"/>
    </source>
</evidence>
<dbReference type="PANTHER" id="PTHR14957:SF1">
    <property type="entry name" value="UBIQUITIN-LIKE-CONJUGATING ENZYME ATG10"/>
    <property type="match status" value="1"/>
</dbReference>